<reference evidence="3" key="1">
    <citation type="submission" date="2020-08" db="EMBL/GenBank/DDBJ databases">
        <title>Genome public.</title>
        <authorList>
            <person name="Liu C."/>
            <person name="Sun Q."/>
        </authorList>
    </citation>
    <scope>NUCLEOTIDE SEQUENCE</scope>
    <source>
        <strain evidence="3">BX1005</strain>
    </source>
</reference>
<comment type="caution">
    <text evidence="3">The sequence shown here is derived from an EMBL/GenBank/DDBJ whole genome shotgun (WGS) entry which is preliminary data.</text>
</comment>
<evidence type="ECO:0000313" key="3">
    <source>
        <dbReference type="EMBL" id="MBC5713193.1"/>
    </source>
</evidence>
<name>A0A923LM37_9FIRM</name>
<proteinExistence type="predicted"/>
<keyword evidence="4" id="KW-1185">Reference proteome</keyword>
<evidence type="ECO:0000256" key="1">
    <source>
        <dbReference type="ARBA" id="ARBA00023118"/>
    </source>
</evidence>
<gene>
    <name evidence="3" type="ORF">H8S17_03045</name>
</gene>
<accession>A0A923LM37</accession>
<dbReference type="Proteomes" id="UP000606720">
    <property type="component" value="Unassembled WGS sequence"/>
</dbReference>
<organism evidence="3 4">
    <name type="scientific">Roseburia zhanii</name>
    <dbReference type="NCBI Taxonomy" id="2763064"/>
    <lineage>
        <taxon>Bacteria</taxon>
        <taxon>Bacillati</taxon>
        <taxon>Bacillota</taxon>
        <taxon>Clostridia</taxon>
        <taxon>Lachnospirales</taxon>
        <taxon>Lachnospiraceae</taxon>
        <taxon>Roseburia</taxon>
    </lineage>
</organism>
<dbReference type="EMBL" id="JACOPH010000001">
    <property type="protein sequence ID" value="MBC5713193.1"/>
    <property type="molecule type" value="Genomic_DNA"/>
</dbReference>
<dbReference type="AlphaFoldDB" id="A0A923LM37"/>
<keyword evidence="1" id="KW-0051">Antiviral defense</keyword>
<protein>
    <recommendedName>
        <fullName evidence="2">CRISPR type III-associated protein domain-containing protein</fullName>
    </recommendedName>
</protein>
<sequence>MELISDVIFGNGMSVPGAEDLSVLHDEYGFPYYKGSTFKGVIREEYERYLFWLGKNEKEIAGQIARLFGENGDDVSEDKITFSDFEISGYVKKAVLDEVCNENSNTSMDDIRNIFSDQILDLFTNVRTFTKVNENGVAQTGSLRMARCVDKGLCLYSEVLCDPDDEAELKEVLYSVKWIGSMRNRGFGKIKLSVEEGA</sequence>
<evidence type="ECO:0000313" key="4">
    <source>
        <dbReference type="Proteomes" id="UP000606720"/>
    </source>
</evidence>
<dbReference type="InterPro" id="IPR005537">
    <property type="entry name" value="RAMP_III_fam"/>
</dbReference>
<dbReference type="GO" id="GO:0051607">
    <property type="term" value="P:defense response to virus"/>
    <property type="evidence" value="ECO:0007669"/>
    <property type="project" value="UniProtKB-KW"/>
</dbReference>
<evidence type="ECO:0000259" key="2">
    <source>
        <dbReference type="Pfam" id="PF03787"/>
    </source>
</evidence>
<dbReference type="CDD" id="cd09726">
    <property type="entry name" value="RAMP_I_III"/>
    <property type="match status" value="1"/>
</dbReference>
<feature type="domain" description="CRISPR type III-associated protein" evidence="2">
    <location>
        <begin position="2"/>
        <end position="191"/>
    </location>
</feature>
<dbReference type="Pfam" id="PF03787">
    <property type="entry name" value="RAMPs"/>
    <property type="match status" value="1"/>
</dbReference>